<reference evidence="2" key="1">
    <citation type="submission" date="2021-01" db="EMBL/GenBank/DDBJ databases">
        <authorList>
            <consortium name="Genoscope - CEA"/>
            <person name="William W."/>
        </authorList>
    </citation>
    <scope>NUCLEOTIDE SEQUENCE</scope>
</reference>
<sequence>MNQVNMDKLLYPIMMSIRSLRTYFKQEDDNNRIILDCQNKVEAFVLSIMHFLLDLIVNGSDHTSISFNKNAQQLQRELRNKLDCIQDFVQSKDVANLKKNILKFYDFKEGFSESESEDDGVSLQIKLTGKMKEFNPEIQSLRIELDQKEQTIEALKQKLKYRQSSMEQMAHNHHKEVSVLKAHFVLNPQPEDPQSIFDIKYFDSTQMLDPEIVALMNEKINDIKNQYERYVKQFMDKFQKQRVQNNIEENIKQPSLQDFTSKDLLKIALDKENNPYIFFKNIQDLKSINYILNVLSNQQNQYGIDYDKINKAFKTKEEDLKKIIDTRIMMEDCQAQINAIYLVDLEKKQEEIQELNQMITQQDIEYKQQLKLIDDLIQNNNENSKQMILNQQQKIDHMRSENHNLSTMLLNQKQHSQQLKQQNQFLMNNLKHILNILLKKQSQSIQGLDKYDLIKEKSAPIKDILSKLNNLEGYDLVTLIQEVRFILYQIESVKVVNQILGRGKLNKQTQTINYNQELIEYKEEKKTKDKKEQKIVLKHLEEIKQETIKKNKLKIASTQTDIMNEFNSTQYHENIQDQKTIISQSEKCGTVSLNMLLKQLQCSIEQKPNSIRDLTPEPSIEKHNSVFDKLYIQQKQENPRWHQLKPLIEKLTEEEFNEVINTLGIYSSRQQQQQTQNTTMEIPLYDISRVQQSMIQKSSYKKRRDSSVDQTRNVFIELDEQRENALKLFEQQRIDNYRRRIKRLVPVQPSQCLQVEEKLRPKSQIRSTQQKPGY</sequence>
<evidence type="ECO:0000313" key="2">
    <source>
        <dbReference type="EMBL" id="CAD8169033.1"/>
    </source>
</evidence>
<name>A0A8S1UXV3_9CILI</name>
<organism evidence="2 3">
    <name type="scientific">Paramecium pentaurelia</name>
    <dbReference type="NCBI Taxonomy" id="43138"/>
    <lineage>
        <taxon>Eukaryota</taxon>
        <taxon>Sar</taxon>
        <taxon>Alveolata</taxon>
        <taxon>Ciliophora</taxon>
        <taxon>Intramacronucleata</taxon>
        <taxon>Oligohymenophorea</taxon>
        <taxon>Peniculida</taxon>
        <taxon>Parameciidae</taxon>
        <taxon>Paramecium</taxon>
    </lineage>
</organism>
<dbReference type="OrthoDB" id="301912at2759"/>
<comment type="caution">
    <text evidence="2">The sequence shown here is derived from an EMBL/GenBank/DDBJ whole genome shotgun (WGS) entry which is preliminary data.</text>
</comment>
<protein>
    <submittedName>
        <fullName evidence="2">Uncharacterized protein</fullName>
    </submittedName>
</protein>
<evidence type="ECO:0000256" key="1">
    <source>
        <dbReference type="SAM" id="Coils"/>
    </source>
</evidence>
<accession>A0A8S1UXV3</accession>
<feature type="coiled-coil region" evidence="1">
    <location>
        <begin position="338"/>
        <end position="365"/>
    </location>
</feature>
<dbReference type="Proteomes" id="UP000689195">
    <property type="component" value="Unassembled WGS sequence"/>
</dbReference>
<dbReference type="EMBL" id="CAJJDO010000050">
    <property type="protein sequence ID" value="CAD8169033.1"/>
    <property type="molecule type" value="Genomic_DNA"/>
</dbReference>
<keyword evidence="1" id="KW-0175">Coiled coil</keyword>
<dbReference type="AlphaFoldDB" id="A0A8S1UXV3"/>
<proteinExistence type="predicted"/>
<evidence type="ECO:0000313" key="3">
    <source>
        <dbReference type="Proteomes" id="UP000689195"/>
    </source>
</evidence>
<gene>
    <name evidence="2" type="ORF">PPENT_87.1.T0500127</name>
</gene>
<keyword evidence="3" id="KW-1185">Reference proteome</keyword>